<reference evidence="2" key="1">
    <citation type="submission" date="2022-07" db="EMBL/GenBank/DDBJ databases">
        <authorList>
            <person name="Trinca V."/>
            <person name="Uliana J.V.C."/>
            <person name="Torres T.T."/>
            <person name="Ward R.J."/>
            <person name="Monesi N."/>
        </authorList>
    </citation>
    <scope>NUCLEOTIDE SEQUENCE</scope>
    <source>
        <strain evidence="2">HSMRA1968</strain>
        <tissue evidence="2">Whole embryos</tissue>
    </source>
</reference>
<dbReference type="EMBL" id="WJQU01000002">
    <property type="protein sequence ID" value="KAJ6643406.1"/>
    <property type="molecule type" value="Genomic_DNA"/>
</dbReference>
<protein>
    <submittedName>
        <fullName evidence="2">Uncharacterized protein</fullName>
    </submittedName>
</protein>
<organism evidence="2 3">
    <name type="scientific">Pseudolycoriella hygida</name>
    <dbReference type="NCBI Taxonomy" id="35572"/>
    <lineage>
        <taxon>Eukaryota</taxon>
        <taxon>Metazoa</taxon>
        <taxon>Ecdysozoa</taxon>
        <taxon>Arthropoda</taxon>
        <taxon>Hexapoda</taxon>
        <taxon>Insecta</taxon>
        <taxon>Pterygota</taxon>
        <taxon>Neoptera</taxon>
        <taxon>Endopterygota</taxon>
        <taxon>Diptera</taxon>
        <taxon>Nematocera</taxon>
        <taxon>Sciaroidea</taxon>
        <taxon>Sciaridae</taxon>
        <taxon>Pseudolycoriella</taxon>
    </lineage>
</organism>
<evidence type="ECO:0000313" key="3">
    <source>
        <dbReference type="Proteomes" id="UP001151699"/>
    </source>
</evidence>
<feature type="transmembrane region" description="Helical" evidence="1">
    <location>
        <begin position="252"/>
        <end position="274"/>
    </location>
</feature>
<feature type="transmembrane region" description="Helical" evidence="1">
    <location>
        <begin position="478"/>
        <end position="503"/>
    </location>
</feature>
<accession>A0A9Q0N5G4</accession>
<keyword evidence="1" id="KW-1133">Transmembrane helix</keyword>
<keyword evidence="3" id="KW-1185">Reference proteome</keyword>
<name>A0A9Q0N5G4_9DIPT</name>
<feature type="non-terminal residue" evidence="2">
    <location>
        <position position="1"/>
    </location>
</feature>
<evidence type="ECO:0000313" key="2">
    <source>
        <dbReference type="EMBL" id="KAJ6643406.1"/>
    </source>
</evidence>
<keyword evidence="1" id="KW-0472">Membrane</keyword>
<keyword evidence="1" id="KW-0812">Transmembrane</keyword>
<comment type="caution">
    <text evidence="2">The sequence shown here is derived from an EMBL/GenBank/DDBJ whole genome shotgun (WGS) entry which is preliminary data.</text>
</comment>
<proteinExistence type="predicted"/>
<dbReference type="AlphaFoldDB" id="A0A9Q0N5G4"/>
<evidence type="ECO:0000256" key="1">
    <source>
        <dbReference type="SAM" id="Phobius"/>
    </source>
</evidence>
<sequence length="631" mass="74347">MKTTLIEIMPNVKRCKNDAEESKNFKTDISRYHQSHDSIQPAASNSFLLISKMCSKVQLVWIFALFFFHGRNCLSTNVELDTSINNTLLAHLREQIELSKLRNDDMDNDDMDNDDNLDDKLSDKLESMLRSIDPNSYEGKLEPVVRPIDSISYEHEYGDHYFDRKLTDIDQICFEKYDPPESKPDHVWNLEDKIDVEKYNCALFCVYAEAHKVQKGELYNQTDSTCLYYDSGREIQGYTPYSTRKFNYRWKLVTTSFFFVAAFIVLTTRCYYLANSIRKSCNKEEDEVTIVGLEDAFRRKNMLFLLFGRIYGRNSLSTNVERVTFTENTQQTPGIGSETYDLPDFDLDKFVESFRESYEHQKQQSLQQLSDYVDEHESSAEFTDHYFDRKLTYIDQICFERYDPPKGKPDLILTFDDKIDFNKYVCALYCVYVETYLNVQEKELYDETDLSCYRYKADRKIPEYTPRTSRKFNHKIKIVGIVIALFFALCIFIMRVFCITFWIRNSCCKKEDQVMIIIVWVFLLSYIHERNSLPTNVEGVTFTDNTHQLADFDVDKFVDTSEESHEYRKETSMEQLYENDNEYKSSPESTFHYDDLNLTELKKSLNKQGVLLQCVLLLDNSFLKYGEESVA</sequence>
<dbReference type="Proteomes" id="UP001151699">
    <property type="component" value="Chromosome B"/>
</dbReference>
<gene>
    <name evidence="2" type="ORF">Bhyg_08367</name>
</gene>